<dbReference type="STRING" id="89187.ISM_08245"/>
<accession>A3SLP1</accession>
<evidence type="ECO:0000259" key="4">
    <source>
        <dbReference type="PROSITE" id="PS50949"/>
    </source>
</evidence>
<keyword evidence="3" id="KW-0804">Transcription</keyword>
<reference evidence="5 6" key="1">
    <citation type="submission" date="2005-12" db="EMBL/GenBank/DDBJ databases">
        <authorList>
            <person name="Moran M.A."/>
            <person name="Ferriera S."/>
            <person name="Johnson J."/>
            <person name="Kravitz S."/>
            <person name="Halpern A."/>
            <person name="Remington K."/>
            <person name="Beeson K."/>
            <person name="Tran B."/>
            <person name="Rogers Y.-H."/>
            <person name="Friedman R."/>
            <person name="Venter J.C."/>
        </authorList>
    </citation>
    <scope>NUCLEOTIDE SEQUENCE [LARGE SCALE GENOMIC DNA]</scope>
    <source>
        <strain evidence="6">ATCC BAA-591 / DSM 15170 / ISM</strain>
    </source>
</reference>
<dbReference type="HOGENOM" id="CLU_017584_5_1_5"/>
<dbReference type="InterPro" id="IPR036390">
    <property type="entry name" value="WH_DNA-bd_sf"/>
</dbReference>
<dbReference type="Pfam" id="PF00392">
    <property type="entry name" value="GntR"/>
    <property type="match status" value="1"/>
</dbReference>
<protein>
    <submittedName>
        <fullName evidence="5">Transcriptional regulator, GntR family protein</fullName>
    </submittedName>
</protein>
<comment type="caution">
    <text evidence="5">The sequence shown here is derived from an EMBL/GenBank/DDBJ whole genome shotgun (WGS) entry which is preliminary data.</text>
</comment>
<name>A3SLP1_ROSNI</name>
<dbReference type="Gene3D" id="1.20.120.530">
    <property type="entry name" value="GntR ligand-binding domain-like"/>
    <property type="match status" value="1"/>
</dbReference>
<organism evidence="5 6">
    <name type="scientific">Roseovarius nubinhibens (strain ATCC BAA-591 / DSM 15170 / ISM)</name>
    <dbReference type="NCBI Taxonomy" id="89187"/>
    <lineage>
        <taxon>Bacteria</taxon>
        <taxon>Pseudomonadati</taxon>
        <taxon>Pseudomonadota</taxon>
        <taxon>Alphaproteobacteria</taxon>
        <taxon>Rhodobacterales</taxon>
        <taxon>Roseobacteraceae</taxon>
        <taxon>Roseovarius</taxon>
    </lineage>
</organism>
<dbReference type="CDD" id="cd07377">
    <property type="entry name" value="WHTH_GntR"/>
    <property type="match status" value="1"/>
</dbReference>
<dbReference type="Proteomes" id="UP000005954">
    <property type="component" value="Unassembled WGS sequence"/>
</dbReference>
<evidence type="ECO:0000313" key="6">
    <source>
        <dbReference type="Proteomes" id="UP000005954"/>
    </source>
</evidence>
<dbReference type="SUPFAM" id="SSF48008">
    <property type="entry name" value="GntR ligand-binding domain-like"/>
    <property type="match status" value="1"/>
</dbReference>
<feature type="domain" description="HTH gntR-type" evidence="4">
    <location>
        <begin position="18"/>
        <end position="85"/>
    </location>
</feature>
<dbReference type="SMART" id="SM00345">
    <property type="entry name" value="HTH_GNTR"/>
    <property type="match status" value="1"/>
</dbReference>
<proteinExistence type="predicted"/>
<dbReference type="eggNOG" id="COG1802">
    <property type="taxonomic scope" value="Bacteria"/>
</dbReference>
<dbReference type="InterPro" id="IPR011711">
    <property type="entry name" value="GntR_C"/>
</dbReference>
<dbReference type="SUPFAM" id="SSF46785">
    <property type="entry name" value="Winged helix' DNA-binding domain"/>
    <property type="match status" value="1"/>
</dbReference>
<dbReference type="Pfam" id="PF07729">
    <property type="entry name" value="FCD"/>
    <property type="match status" value="1"/>
</dbReference>
<dbReference type="PANTHER" id="PTHR43537:SF41">
    <property type="entry name" value="TRANSCRIPTIONAL REGULATORY PROTEIN"/>
    <property type="match status" value="1"/>
</dbReference>
<dbReference type="InterPro" id="IPR036388">
    <property type="entry name" value="WH-like_DNA-bd_sf"/>
</dbReference>
<evidence type="ECO:0000313" key="5">
    <source>
        <dbReference type="EMBL" id="EAP78272.1"/>
    </source>
</evidence>
<dbReference type="AlphaFoldDB" id="A3SLP1"/>
<dbReference type="InterPro" id="IPR000524">
    <property type="entry name" value="Tscrpt_reg_HTH_GntR"/>
</dbReference>
<keyword evidence="6" id="KW-1185">Reference proteome</keyword>
<dbReference type="GO" id="GO:0003677">
    <property type="term" value="F:DNA binding"/>
    <property type="evidence" value="ECO:0007669"/>
    <property type="project" value="UniProtKB-KW"/>
</dbReference>
<gene>
    <name evidence="5" type="ORF">ISM_08245</name>
</gene>
<evidence type="ECO:0000256" key="3">
    <source>
        <dbReference type="ARBA" id="ARBA00023163"/>
    </source>
</evidence>
<dbReference type="InterPro" id="IPR008920">
    <property type="entry name" value="TF_FadR/GntR_C"/>
</dbReference>
<evidence type="ECO:0000256" key="1">
    <source>
        <dbReference type="ARBA" id="ARBA00023015"/>
    </source>
</evidence>
<dbReference type="PRINTS" id="PR00035">
    <property type="entry name" value="HTHGNTR"/>
</dbReference>
<sequence length="234" mass="26490">MRHDRRRPLPSKRPIPRQSLPDAIANDIRERILNGELVEGEVIRQEALADEYDVSRMPIREALKRLDAEGLVQFTTNRGASVTKHSLREIGEIFDLRILLEVDLFRRAIPLMGPKDFAACEAVLERMEQAYDAEDIGKWGALNFEYHSALYAAAGRGLTHELLQRVNLQSDRYVRMHLSATPERGPIKQEHRDLLNLAREGKIDEACATLAHHIARPKGHLLELVAAQRASEAG</sequence>
<dbReference type="PROSITE" id="PS50949">
    <property type="entry name" value="HTH_GNTR"/>
    <property type="match status" value="1"/>
</dbReference>
<keyword evidence="1" id="KW-0805">Transcription regulation</keyword>
<evidence type="ECO:0000256" key="2">
    <source>
        <dbReference type="ARBA" id="ARBA00023125"/>
    </source>
</evidence>
<dbReference type="SMART" id="SM00895">
    <property type="entry name" value="FCD"/>
    <property type="match status" value="1"/>
</dbReference>
<dbReference type="Gene3D" id="1.10.10.10">
    <property type="entry name" value="Winged helix-like DNA-binding domain superfamily/Winged helix DNA-binding domain"/>
    <property type="match status" value="1"/>
</dbReference>
<dbReference type="GO" id="GO:0003700">
    <property type="term" value="F:DNA-binding transcription factor activity"/>
    <property type="evidence" value="ECO:0007669"/>
    <property type="project" value="InterPro"/>
</dbReference>
<dbReference type="EMBL" id="AALY01000001">
    <property type="protein sequence ID" value="EAP78272.1"/>
    <property type="molecule type" value="Genomic_DNA"/>
</dbReference>
<dbReference type="PANTHER" id="PTHR43537">
    <property type="entry name" value="TRANSCRIPTIONAL REGULATOR, GNTR FAMILY"/>
    <property type="match status" value="1"/>
</dbReference>
<keyword evidence="2" id="KW-0238">DNA-binding</keyword>